<gene>
    <name evidence="1" type="ORF">C8J28_105137</name>
</gene>
<sequence length="319" mass="34687">MHYRSITDLADMLQHNLHRLPRDTDLVVGLPEGGMLAANILCLLANVPMADLESFLAGRSFSVGRTKLDPATGAPAPQRVVAIAVTEEGVAHARARLEAAGLDVTLVAAYGPAPDLPEADLVLETLPEPRIFQWSFMQHPVLEQACVDIDGVLCLDPTQAENDDGAAYLQFLASARPLYRPTRRIGTLVTSRLEKYRSGTEAWLAARGISYGRLVMLDLPSQAERIRLGAHGSFKAEVYRQSEAPLFIESENRQARRIAELSGKPVLCLESHRLLTAGMLSAEQTAAQPGQPALRMAKAIARGLLGPSRVASLKRKFAR</sequence>
<proteinExistence type="predicted"/>
<keyword evidence="2" id="KW-1185">Reference proteome</keyword>
<accession>A0A2T5KA51</accession>
<dbReference type="CDD" id="cd06223">
    <property type="entry name" value="PRTases_typeI"/>
    <property type="match status" value="1"/>
</dbReference>
<name>A0A2T5KA51_9RHOB</name>
<evidence type="ECO:0000313" key="1">
    <source>
        <dbReference type="EMBL" id="PTR19296.1"/>
    </source>
</evidence>
<evidence type="ECO:0000313" key="2">
    <source>
        <dbReference type="Proteomes" id="UP000244060"/>
    </source>
</evidence>
<protein>
    <submittedName>
        <fullName evidence="1">Putative HAD superfamily protein</fullName>
    </submittedName>
</protein>
<reference evidence="1 2" key="1">
    <citation type="submission" date="2018-04" db="EMBL/GenBank/DDBJ databases">
        <title>Genomic Encyclopedia of Type Strains, Phase III (KMG-III): the genomes of soil and plant-associated and newly described type strains.</title>
        <authorList>
            <person name="Whitman W."/>
        </authorList>
    </citation>
    <scope>NUCLEOTIDE SEQUENCE [LARGE SCALE GENOMIC DNA]</scope>
    <source>
        <strain evidence="1 2">KA25</strain>
    </source>
</reference>
<dbReference type="Proteomes" id="UP000244060">
    <property type="component" value="Unassembled WGS sequence"/>
</dbReference>
<dbReference type="InterPro" id="IPR000836">
    <property type="entry name" value="PRTase_dom"/>
</dbReference>
<dbReference type="EMBL" id="QAOT01000005">
    <property type="protein sequence ID" value="PTR19296.1"/>
    <property type="molecule type" value="Genomic_DNA"/>
</dbReference>
<dbReference type="RefSeq" id="WP_108220668.1">
    <property type="nucleotide sequence ID" value="NZ_CP090022.1"/>
</dbReference>
<dbReference type="OrthoDB" id="9804476at2"/>
<comment type="caution">
    <text evidence="1">The sequence shown here is derived from an EMBL/GenBank/DDBJ whole genome shotgun (WGS) entry which is preliminary data.</text>
</comment>
<dbReference type="AlphaFoldDB" id="A0A2T5KA51"/>
<organism evidence="1 2">
    <name type="scientific">Cereibacter azotoformans</name>
    <dbReference type="NCBI Taxonomy" id="43057"/>
    <lineage>
        <taxon>Bacteria</taxon>
        <taxon>Pseudomonadati</taxon>
        <taxon>Pseudomonadota</taxon>
        <taxon>Alphaproteobacteria</taxon>
        <taxon>Rhodobacterales</taxon>
        <taxon>Paracoccaceae</taxon>
        <taxon>Cereibacter</taxon>
    </lineage>
</organism>